<gene>
    <name evidence="3" type="ORF">BKCO1_7900021</name>
</gene>
<protein>
    <submittedName>
        <fullName evidence="3">Autophagy protein</fullName>
    </submittedName>
</protein>
<dbReference type="AlphaFoldDB" id="A0A1J9QM21"/>
<dbReference type="OrthoDB" id="2103031at2759"/>
<dbReference type="RefSeq" id="XP_020125773.1">
    <property type="nucleotide sequence ID" value="XM_020279118.1"/>
</dbReference>
<feature type="region of interest" description="Disordered" evidence="2">
    <location>
        <begin position="1"/>
        <end position="80"/>
    </location>
</feature>
<organism evidence="3 4">
    <name type="scientific">Diplodia corticola</name>
    <dbReference type="NCBI Taxonomy" id="236234"/>
    <lineage>
        <taxon>Eukaryota</taxon>
        <taxon>Fungi</taxon>
        <taxon>Dikarya</taxon>
        <taxon>Ascomycota</taxon>
        <taxon>Pezizomycotina</taxon>
        <taxon>Dothideomycetes</taxon>
        <taxon>Dothideomycetes incertae sedis</taxon>
        <taxon>Botryosphaeriales</taxon>
        <taxon>Botryosphaeriaceae</taxon>
        <taxon>Diplodia</taxon>
    </lineage>
</organism>
<dbReference type="GeneID" id="31019380"/>
<sequence>MGWFWGSSDGSASADPAKQLDPSLKQFLEKESASTPAAQQHQQQHQQLAQPPSPPAAAATTTTTTPQQHDNSPASAPAESLYPDGRYAHLWKTYEPLSSIESRTRSDQEKLSDIVAAYNDRRANIGRAALENCAFEQAALSDCFRSGSWAARVSMCRADTQALDRCYTMQSRFLKALGYLAVQGEGREREEAVQMHADRLYQRMVAQERAVREARERGEEPPVFGSILSRENVAAAMKGEVAPVVVVGVEGVARAKVDEAKAREREERELAESLDEMRGLSPKMRKEFEARLQELHGEERDVELRVIQGEYAESKIIAKQVEALFEEERVRRLQRQEHGKATIGDTIKKWWGW</sequence>
<proteinExistence type="predicted"/>
<dbReference type="STRING" id="236234.A0A1J9QM21"/>
<evidence type="ECO:0000256" key="2">
    <source>
        <dbReference type="SAM" id="MobiDB-lite"/>
    </source>
</evidence>
<keyword evidence="1" id="KW-0175">Coiled coil</keyword>
<name>A0A1J9QM21_9PEZI</name>
<evidence type="ECO:0000313" key="3">
    <source>
        <dbReference type="EMBL" id="OJD29513.1"/>
    </source>
</evidence>
<comment type="caution">
    <text evidence="3">The sequence shown here is derived from an EMBL/GenBank/DDBJ whole genome shotgun (WGS) entry which is preliminary data.</text>
</comment>
<feature type="compositionally biased region" description="Low complexity" evidence="2">
    <location>
        <begin position="33"/>
        <end position="69"/>
    </location>
</feature>
<feature type="compositionally biased region" description="Low complexity" evidence="2">
    <location>
        <begin position="1"/>
        <end position="15"/>
    </location>
</feature>
<dbReference type="Proteomes" id="UP000183809">
    <property type="component" value="Unassembled WGS sequence"/>
</dbReference>
<dbReference type="EMBL" id="MNUE01000079">
    <property type="protein sequence ID" value="OJD29513.1"/>
    <property type="molecule type" value="Genomic_DNA"/>
</dbReference>
<keyword evidence="4" id="KW-1185">Reference proteome</keyword>
<accession>A0A1J9QM21</accession>
<evidence type="ECO:0000256" key="1">
    <source>
        <dbReference type="SAM" id="Coils"/>
    </source>
</evidence>
<feature type="coiled-coil region" evidence="1">
    <location>
        <begin position="257"/>
        <end position="305"/>
    </location>
</feature>
<reference evidence="3 4" key="1">
    <citation type="submission" date="2016-10" db="EMBL/GenBank/DDBJ databases">
        <title>Proteomics and genomics reveal pathogen-plant mechanisms compatible with a hemibiotrophic lifestyle of Diplodia corticola.</title>
        <authorList>
            <person name="Fernandes I."/>
            <person name="De Jonge R."/>
            <person name="Van De Peer Y."/>
            <person name="Devreese B."/>
            <person name="Alves A."/>
            <person name="Esteves A.C."/>
        </authorList>
    </citation>
    <scope>NUCLEOTIDE SEQUENCE [LARGE SCALE GENOMIC DNA]</scope>
    <source>
        <strain evidence="3 4">CBS 112549</strain>
    </source>
</reference>
<evidence type="ECO:0000313" key="4">
    <source>
        <dbReference type="Proteomes" id="UP000183809"/>
    </source>
</evidence>